<organism evidence="1 2">
    <name type="scientific">Trichoderma asperellum (strain ATCC 204424 / CBS 433.97 / NBRC 101777)</name>
    <dbReference type="NCBI Taxonomy" id="1042311"/>
    <lineage>
        <taxon>Eukaryota</taxon>
        <taxon>Fungi</taxon>
        <taxon>Dikarya</taxon>
        <taxon>Ascomycota</taxon>
        <taxon>Pezizomycotina</taxon>
        <taxon>Sordariomycetes</taxon>
        <taxon>Hypocreomycetidae</taxon>
        <taxon>Hypocreales</taxon>
        <taxon>Hypocreaceae</taxon>
        <taxon>Trichoderma</taxon>
    </lineage>
</organism>
<evidence type="ECO:0000313" key="1">
    <source>
        <dbReference type="EMBL" id="PTB43553.1"/>
    </source>
</evidence>
<keyword evidence="2" id="KW-1185">Reference proteome</keyword>
<name>A0A2T3ZFJ2_TRIA4</name>
<dbReference type="OrthoDB" id="4498333at2759"/>
<protein>
    <submittedName>
        <fullName evidence="1">Uncharacterized protein</fullName>
    </submittedName>
</protein>
<dbReference type="AlphaFoldDB" id="A0A2T3ZFJ2"/>
<sequence length="305" mass="35198">MDKQAKERPYPEYLYRAHVHGHPFPRLLDVFMREYADSFGSDFHIWAEYDAQSQIFVPILDPMESWTVDDVFSELNLHPGKTSVNLQPNCDGEEPFLSSLVSLSSDFRWTAQRICRVGRMTSKDQIPGLAICKTSMIDPSVVRIWRVAEMLLFRDTILLNSSVHISPRLRRWATNAQEFVCWLFVPQEALIAFTPFPNLIEASNGGERAFLTKQFVGSNYLGDFMRCPYVHLSLREYADRASEFVRNIITDVYSFEEAKQRVMYMKVVLSNPYAWGYEVSGVAEDVEEAIMLSVEKALETTFMIK</sequence>
<reference evidence="1 2" key="1">
    <citation type="submission" date="2016-07" db="EMBL/GenBank/DDBJ databases">
        <title>Multiple horizontal gene transfer events from other fungi enriched the ability of initially mycotrophic Trichoderma (Ascomycota) to feed on dead plant biomass.</title>
        <authorList>
            <consortium name="DOE Joint Genome Institute"/>
            <person name="Aerts A."/>
            <person name="Atanasova L."/>
            <person name="Chenthamara K."/>
            <person name="Zhang J."/>
            <person name="Grujic M."/>
            <person name="Henrissat B."/>
            <person name="Kuo A."/>
            <person name="Salamov A."/>
            <person name="Lipzen A."/>
            <person name="Labutti K."/>
            <person name="Barry K."/>
            <person name="Miao Y."/>
            <person name="Rahimi M.J."/>
            <person name="Shen Q."/>
            <person name="Grigoriev I.V."/>
            <person name="Kubicek C.P."/>
            <person name="Druzhinina I.S."/>
        </authorList>
    </citation>
    <scope>NUCLEOTIDE SEQUENCE [LARGE SCALE GENOMIC DNA]</scope>
    <source>
        <strain evidence="1 2">CBS 433.97</strain>
    </source>
</reference>
<proteinExistence type="predicted"/>
<dbReference type="Proteomes" id="UP000240493">
    <property type="component" value="Unassembled WGS sequence"/>
</dbReference>
<dbReference type="EMBL" id="KZ679259">
    <property type="protein sequence ID" value="PTB43553.1"/>
    <property type="molecule type" value="Genomic_DNA"/>
</dbReference>
<accession>A0A2T3ZFJ2</accession>
<gene>
    <name evidence="1" type="ORF">M441DRAFT_56551</name>
</gene>
<evidence type="ECO:0000313" key="2">
    <source>
        <dbReference type="Proteomes" id="UP000240493"/>
    </source>
</evidence>